<keyword evidence="6" id="KW-1185">Reference proteome</keyword>
<evidence type="ECO:0000313" key="5">
    <source>
        <dbReference type="EMBL" id="KAK1748788.1"/>
    </source>
</evidence>
<protein>
    <recommendedName>
        <fullName evidence="4">Plastid lipid-associated protein/fibrillin conserved domain-containing protein</fullName>
    </recommendedName>
</protein>
<reference evidence="5" key="1">
    <citation type="submission" date="2023-06" db="EMBL/GenBank/DDBJ databases">
        <title>Survivors Of The Sea: Transcriptome response of Skeletonema marinoi to long-term dormancy.</title>
        <authorList>
            <person name="Pinder M.I.M."/>
            <person name="Kourtchenko O."/>
            <person name="Robertson E.K."/>
            <person name="Larsson T."/>
            <person name="Maumus F."/>
            <person name="Osuna-Cruz C.M."/>
            <person name="Vancaester E."/>
            <person name="Stenow R."/>
            <person name="Vandepoele K."/>
            <person name="Ploug H."/>
            <person name="Bruchert V."/>
            <person name="Godhe A."/>
            <person name="Topel M."/>
        </authorList>
    </citation>
    <scope>NUCLEOTIDE SEQUENCE</scope>
    <source>
        <strain evidence="5">R05AC</strain>
    </source>
</reference>
<feature type="signal peptide" evidence="3">
    <location>
        <begin position="1"/>
        <end position="24"/>
    </location>
</feature>
<evidence type="ECO:0000259" key="4">
    <source>
        <dbReference type="Pfam" id="PF04755"/>
    </source>
</evidence>
<dbReference type="Pfam" id="PF04755">
    <property type="entry name" value="PAP_fibrillin"/>
    <property type="match status" value="1"/>
</dbReference>
<feature type="chain" id="PRO_5042231153" description="Plastid lipid-associated protein/fibrillin conserved domain-containing protein" evidence="3">
    <location>
        <begin position="25"/>
        <end position="276"/>
    </location>
</feature>
<dbReference type="EMBL" id="JATAAI010000001">
    <property type="protein sequence ID" value="KAK1748788.1"/>
    <property type="molecule type" value="Genomic_DNA"/>
</dbReference>
<organism evidence="5 6">
    <name type="scientific">Skeletonema marinoi</name>
    <dbReference type="NCBI Taxonomy" id="267567"/>
    <lineage>
        <taxon>Eukaryota</taxon>
        <taxon>Sar</taxon>
        <taxon>Stramenopiles</taxon>
        <taxon>Ochrophyta</taxon>
        <taxon>Bacillariophyta</taxon>
        <taxon>Coscinodiscophyceae</taxon>
        <taxon>Thalassiosirophycidae</taxon>
        <taxon>Thalassiosirales</taxon>
        <taxon>Skeletonemataceae</taxon>
        <taxon>Skeletonema</taxon>
        <taxon>Skeletonema marinoi-dohrnii complex</taxon>
    </lineage>
</organism>
<comment type="subcellular location">
    <subcellularLocation>
        <location evidence="1">Plastid</location>
    </subcellularLocation>
</comment>
<dbReference type="InterPro" id="IPR039633">
    <property type="entry name" value="PAP"/>
</dbReference>
<keyword evidence="2" id="KW-0934">Plastid</keyword>
<sequence length="276" mass="30167">MRREHSKLLALSAALLFVASPCVSFQTSKLATRTTSTKIAMTSSSEQQLLKDDLVALASSTRRGFSASRKDRDKAKSIINELSKLSPTEEPAAAYYSDAQATSDDIVPSLAGKWTLIYTDAPDITSLDAPLSIQKLGRIGQECDPPLIKNVIEWKRPSWASSLPFSGDEDSRILQKIVTEGASTPADNPTVDLKLVGLEISGTNGSMEESNSGLVNSLLNGPAALFEQNQIKLQGPLKGPFGKFDILYLDDEMRITKTYQGYYAVNVRQEKGNEWF</sequence>
<evidence type="ECO:0000256" key="1">
    <source>
        <dbReference type="ARBA" id="ARBA00004474"/>
    </source>
</evidence>
<dbReference type="InterPro" id="IPR006843">
    <property type="entry name" value="PAP/fibrillin_dom"/>
</dbReference>
<name>A0AAD8YMM0_9STRA</name>
<evidence type="ECO:0000313" key="6">
    <source>
        <dbReference type="Proteomes" id="UP001224775"/>
    </source>
</evidence>
<evidence type="ECO:0000256" key="2">
    <source>
        <dbReference type="ARBA" id="ARBA00022640"/>
    </source>
</evidence>
<keyword evidence="3" id="KW-0732">Signal</keyword>
<feature type="domain" description="Plastid lipid-associated protein/fibrillin conserved" evidence="4">
    <location>
        <begin position="49"/>
        <end position="264"/>
    </location>
</feature>
<accession>A0AAD8YMM0</accession>
<dbReference type="AlphaFoldDB" id="A0AAD8YMM0"/>
<comment type="caution">
    <text evidence="5">The sequence shown here is derived from an EMBL/GenBank/DDBJ whole genome shotgun (WGS) entry which is preliminary data.</text>
</comment>
<dbReference type="PANTHER" id="PTHR31906">
    <property type="entry name" value="PLASTID-LIPID-ASSOCIATED PROTEIN 4, CHLOROPLASTIC-RELATED"/>
    <property type="match status" value="1"/>
</dbReference>
<dbReference type="Proteomes" id="UP001224775">
    <property type="component" value="Unassembled WGS sequence"/>
</dbReference>
<dbReference type="GO" id="GO:0009536">
    <property type="term" value="C:plastid"/>
    <property type="evidence" value="ECO:0007669"/>
    <property type="project" value="UniProtKB-SubCell"/>
</dbReference>
<evidence type="ECO:0000256" key="3">
    <source>
        <dbReference type="SAM" id="SignalP"/>
    </source>
</evidence>
<gene>
    <name evidence="5" type="ORF">QTG54_000727</name>
</gene>
<proteinExistence type="predicted"/>